<proteinExistence type="predicted"/>
<dbReference type="EMBL" id="JAFKCU010000002">
    <property type="protein sequence ID" value="MBN7816019.1"/>
    <property type="molecule type" value="Genomic_DNA"/>
</dbReference>
<dbReference type="GO" id="GO:0016787">
    <property type="term" value="F:hydrolase activity"/>
    <property type="evidence" value="ECO:0007669"/>
    <property type="project" value="UniProtKB-KW"/>
</dbReference>
<dbReference type="InterPro" id="IPR036514">
    <property type="entry name" value="SGNH_hydro_sf"/>
</dbReference>
<dbReference type="RefSeq" id="WP_206586653.1">
    <property type="nucleotide sequence ID" value="NZ_JAFKCU010000002.1"/>
</dbReference>
<sequence length="237" mass="26211">MKTLLITCTILTLLACQGSKNEPGSNNTMEENETLTYLALGDSYTIGEGVPEEDRYPNQLVSLLNSSTEYTWAAPKIIAKTGWTVDELDEGISKSTLEGQPYDLVTLLIGVNDQYRGGSVDQYEIDFEKMLLQAIGFAGNLPDHVVVVSIPDWGVTPFAPANGKDSEKVAQEITAFNSVKKEICDRFGVVFIDITTEYRMIGGQDEMVVDDQLHPSGLVYKKWAEALIEIVSKKEFK</sequence>
<feature type="domain" description="SGNH hydrolase-type esterase" evidence="1">
    <location>
        <begin position="39"/>
        <end position="221"/>
    </location>
</feature>
<comment type="caution">
    <text evidence="2">The sequence shown here is derived from an EMBL/GenBank/DDBJ whole genome shotgun (WGS) entry which is preliminary data.</text>
</comment>
<reference evidence="2 3" key="1">
    <citation type="submission" date="2021-03" db="EMBL/GenBank/DDBJ databases">
        <title>novel species isolated from a fishpond in China.</title>
        <authorList>
            <person name="Lu H."/>
            <person name="Cai Z."/>
        </authorList>
    </citation>
    <scope>NUCLEOTIDE SEQUENCE [LARGE SCALE GENOMIC DNA]</scope>
    <source>
        <strain evidence="2 3">YJ13C</strain>
    </source>
</reference>
<accession>A0ABS3CFY5</accession>
<evidence type="ECO:0000313" key="2">
    <source>
        <dbReference type="EMBL" id="MBN7816019.1"/>
    </source>
</evidence>
<dbReference type="SUPFAM" id="SSF52266">
    <property type="entry name" value="SGNH hydrolase"/>
    <property type="match status" value="1"/>
</dbReference>
<protein>
    <submittedName>
        <fullName evidence="2">SGNH/GDSL hydrolase family protein</fullName>
    </submittedName>
</protein>
<dbReference type="Gene3D" id="3.40.50.1110">
    <property type="entry name" value="SGNH hydrolase"/>
    <property type="match status" value="1"/>
</dbReference>
<dbReference type="CDD" id="cd01832">
    <property type="entry name" value="SGNH_hydrolase_like_1"/>
    <property type="match status" value="1"/>
</dbReference>
<dbReference type="InterPro" id="IPR013830">
    <property type="entry name" value="SGNH_hydro"/>
</dbReference>
<dbReference type="Pfam" id="PF13472">
    <property type="entry name" value="Lipase_GDSL_2"/>
    <property type="match status" value="1"/>
</dbReference>
<evidence type="ECO:0000259" key="1">
    <source>
        <dbReference type="Pfam" id="PF13472"/>
    </source>
</evidence>
<keyword evidence="2" id="KW-0378">Hydrolase</keyword>
<dbReference type="Proteomes" id="UP000664480">
    <property type="component" value="Unassembled WGS sequence"/>
</dbReference>
<evidence type="ECO:0000313" key="3">
    <source>
        <dbReference type="Proteomes" id="UP000664480"/>
    </source>
</evidence>
<gene>
    <name evidence="2" type="ORF">J0A69_11290</name>
</gene>
<dbReference type="PROSITE" id="PS51257">
    <property type="entry name" value="PROKAR_LIPOPROTEIN"/>
    <property type="match status" value="1"/>
</dbReference>
<organism evidence="2 3">
    <name type="scientific">Algoriphagus pacificus</name>
    <dbReference type="NCBI Taxonomy" id="2811234"/>
    <lineage>
        <taxon>Bacteria</taxon>
        <taxon>Pseudomonadati</taxon>
        <taxon>Bacteroidota</taxon>
        <taxon>Cytophagia</taxon>
        <taxon>Cytophagales</taxon>
        <taxon>Cyclobacteriaceae</taxon>
        <taxon>Algoriphagus</taxon>
    </lineage>
</organism>
<keyword evidence="3" id="KW-1185">Reference proteome</keyword>
<name>A0ABS3CFY5_9BACT</name>